<dbReference type="EMBL" id="CAXLJM020000111">
    <property type="protein sequence ID" value="CAL8136294.1"/>
    <property type="molecule type" value="Genomic_DNA"/>
</dbReference>
<sequence>MISENLKILVGYRLIAGKYGSLASIFDWDMEKREFKVSQGYVLFNIYLLIFVGVCYVIMMLTWLLQKDLNGADNEIGIDQELFSYVFGWLYIGFVSTLVIMTIRLINYRPQIVYVMNQMFRYDEEIEVEVLAIMLAIGSLIVPWVMVSYLSTNVEPTHAMVKEWLEVDISFTPEYFPLILVVALGVTAAGGVIFVFLISALYYVVFLMCYTTSMFPIHSQMVITPGTRRIIEYRMETKYFEFSHVLLETGMLISLAIVSCWIGIALIVFVESANGGAVIDKSDAFVNQCRHLLIRRSGLRKFALSCPRLLLDFAYPFYKVHRNTFLEFVMQGVDFTITLVTRHNSV</sequence>
<comment type="caution">
    <text evidence="2">The sequence shown here is derived from an EMBL/GenBank/DDBJ whole genome shotgun (WGS) entry which is preliminary data.</text>
</comment>
<accession>A0ABP1RUP4</accession>
<feature type="transmembrane region" description="Helical" evidence="1">
    <location>
        <begin position="175"/>
        <end position="205"/>
    </location>
</feature>
<evidence type="ECO:0008006" key="4">
    <source>
        <dbReference type="Google" id="ProtNLM"/>
    </source>
</evidence>
<feature type="transmembrane region" description="Helical" evidence="1">
    <location>
        <begin position="85"/>
        <end position="107"/>
    </location>
</feature>
<organism evidence="2 3">
    <name type="scientific">Orchesella dallaii</name>
    <dbReference type="NCBI Taxonomy" id="48710"/>
    <lineage>
        <taxon>Eukaryota</taxon>
        <taxon>Metazoa</taxon>
        <taxon>Ecdysozoa</taxon>
        <taxon>Arthropoda</taxon>
        <taxon>Hexapoda</taxon>
        <taxon>Collembola</taxon>
        <taxon>Entomobryomorpha</taxon>
        <taxon>Entomobryoidea</taxon>
        <taxon>Orchesellidae</taxon>
        <taxon>Orchesellinae</taxon>
        <taxon>Orchesella</taxon>
    </lineage>
</organism>
<evidence type="ECO:0000256" key="1">
    <source>
        <dbReference type="SAM" id="Phobius"/>
    </source>
</evidence>
<evidence type="ECO:0000313" key="2">
    <source>
        <dbReference type="EMBL" id="CAL8136294.1"/>
    </source>
</evidence>
<keyword evidence="1" id="KW-1133">Transmembrane helix</keyword>
<feature type="transmembrane region" description="Helical" evidence="1">
    <location>
        <begin position="42"/>
        <end position="65"/>
    </location>
</feature>
<keyword evidence="1" id="KW-0472">Membrane</keyword>
<dbReference type="Proteomes" id="UP001642540">
    <property type="component" value="Unassembled WGS sequence"/>
</dbReference>
<reference evidence="2 3" key="1">
    <citation type="submission" date="2024-08" db="EMBL/GenBank/DDBJ databases">
        <authorList>
            <person name="Cucini C."/>
            <person name="Frati F."/>
        </authorList>
    </citation>
    <scope>NUCLEOTIDE SEQUENCE [LARGE SCALE GENOMIC DNA]</scope>
</reference>
<keyword evidence="1" id="KW-0812">Transmembrane</keyword>
<gene>
    <name evidence="2" type="ORF">ODALV1_LOCUS26376</name>
</gene>
<protein>
    <recommendedName>
        <fullName evidence="4">Odorant receptor</fullName>
    </recommendedName>
</protein>
<keyword evidence="3" id="KW-1185">Reference proteome</keyword>
<name>A0ABP1RUP4_9HEXA</name>
<feature type="transmembrane region" description="Helical" evidence="1">
    <location>
        <begin position="128"/>
        <end position="150"/>
    </location>
</feature>
<evidence type="ECO:0000313" key="3">
    <source>
        <dbReference type="Proteomes" id="UP001642540"/>
    </source>
</evidence>
<feature type="transmembrane region" description="Helical" evidence="1">
    <location>
        <begin position="245"/>
        <end position="270"/>
    </location>
</feature>
<proteinExistence type="predicted"/>